<name>A0ABP9VH84_9DEIO</name>
<sequence>MQKTLKLMLFAAAALPFAQTVHAQATAAQATATAQPAAKNALAPMDAETDDPTDAAQSRFLQNNEDQSLNTLLKRRGMTWIVRIQQGNSVQVGQHSASNAYKGDMPVTARLPMLCIKKLNLAVPSGITPDFYHGWSGGQVRLTPPIYGYTLVSPAVADAICAGFFGSGFKMAEFHDGNGGWSYWAQGNLSKYLRAKTKFWVAINDQPANPWNSVP</sequence>
<dbReference type="EMBL" id="BAABRN010000049">
    <property type="protein sequence ID" value="GAA5503433.1"/>
    <property type="molecule type" value="Genomic_DNA"/>
</dbReference>
<organism evidence="2 3">
    <name type="scientific">Deinococcus xinjiangensis</name>
    <dbReference type="NCBI Taxonomy" id="457454"/>
    <lineage>
        <taxon>Bacteria</taxon>
        <taxon>Thermotogati</taxon>
        <taxon>Deinococcota</taxon>
        <taxon>Deinococci</taxon>
        <taxon>Deinococcales</taxon>
        <taxon>Deinococcaceae</taxon>
        <taxon>Deinococcus</taxon>
    </lineage>
</organism>
<evidence type="ECO:0000313" key="3">
    <source>
        <dbReference type="Proteomes" id="UP001458946"/>
    </source>
</evidence>
<feature type="chain" id="PRO_5046691744" evidence="1">
    <location>
        <begin position="24"/>
        <end position="215"/>
    </location>
</feature>
<comment type="caution">
    <text evidence="2">The sequence shown here is derived from an EMBL/GenBank/DDBJ whole genome shotgun (WGS) entry which is preliminary data.</text>
</comment>
<accession>A0ABP9VH84</accession>
<feature type="signal peptide" evidence="1">
    <location>
        <begin position="1"/>
        <end position="23"/>
    </location>
</feature>
<keyword evidence="3" id="KW-1185">Reference proteome</keyword>
<protein>
    <submittedName>
        <fullName evidence="2">Uncharacterized protein</fullName>
    </submittedName>
</protein>
<evidence type="ECO:0000313" key="2">
    <source>
        <dbReference type="EMBL" id="GAA5503433.1"/>
    </source>
</evidence>
<evidence type="ECO:0000256" key="1">
    <source>
        <dbReference type="SAM" id="SignalP"/>
    </source>
</evidence>
<keyword evidence="1" id="KW-0732">Signal</keyword>
<gene>
    <name evidence="2" type="ORF">Dxin01_03191</name>
</gene>
<dbReference type="RefSeq" id="WP_353543404.1">
    <property type="nucleotide sequence ID" value="NZ_BAABRN010000049.1"/>
</dbReference>
<reference evidence="2 3" key="1">
    <citation type="submission" date="2024-02" db="EMBL/GenBank/DDBJ databases">
        <title>Deinococcus xinjiangensis NBRC 107630.</title>
        <authorList>
            <person name="Ichikawa N."/>
            <person name="Katano-Makiyama Y."/>
            <person name="Hidaka K."/>
        </authorList>
    </citation>
    <scope>NUCLEOTIDE SEQUENCE [LARGE SCALE GENOMIC DNA]</scope>
    <source>
        <strain evidence="2 3">NBRC 107630</strain>
    </source>
</reference>
<proteinExistence type="predicted"/>
<dbReference type="Proteomes" id="UP001458946">
    <property type="component" value="Unassembled WGS sequence"/>
</dbReference>